<organism evidence="4 5">
    <name type="scientific">Diploptera punctata</name>
    <name type="common">Pacific beetle cockroach</name>
    <dbReference type="NCBI Taxonomy" id="6984"/>
    <lineage>
        <taxon>Eukaryota</taxon>
        <taxon>Metazoa</taxon>
        <taxon>Ecdysozoa</taxon>
        <taxon>Arthropoda</taxon>
        <taxon>Hexapoda</taxon>
        <taxon>Insecta</taxon>
        <taxon>Pterygota</taxon>
        <taxon>Neoptera</taxon>
        <taxon>Polyneoptera</taxon>
        <taxon>Dictyoptera</taxon>
        <taxon>Blattodea</taxon>
        <taxon>Blaberoidea</taxon>
        <taxon>Blaberidae</taxon>
        <taxon>Diplopterinae</taxon>
        <taxon>Diploptera</taxon>
    </lineage>
</organism>
<evidence type="ECO:0000256" key="2">
    <source>
        <dbReference type="SAM" id="MobiDB-lite"/>
    </source>
</evidence>
<evidence type="ECO:0000313" key="5">
    <source>
        <dbReference type="Proteomes" id="UP001233999"/>
    </source>
</evidence>
<dbReference type="InterPro" id="IPR050309">
    <property type="entry name" value="Type-B_Carboxylest/Lipase"/>
</dbReference>
<reference evidence="4" key="1">
    <citation type="journal article" date="2023" name="IScience">
        <title>Live-bearing cockroach genome reveals convergent evolutionary mechanisms linked to viviparity in insects and beyond.</title>
        <authorList>
            <person name="Fouks B."/>
            <person name="Harrison M.C."/>
            <person name="Mikhailova A.A."/>
            <person name="Marchal E."/>
            <person name="English S."/>
            <person name="Carruthers M."/>
            <person name="Jennings E.C."/>
            <person name="Chiamaka E.L."/>
            <person name="Frigard R.A."/>
            <person name="Pippel M."/>
            <person name="Attardo G.M."/>
            <person name="Benoit J.B."/>
            <person name="Bornberg-Bauer E."/>
            <person name="Tobe S.S."/>
        </authorList>
    </citation>
    <scope>NUCLEOTIDE SEQUENCE</scope>
    <source>
        <strain evidence="4">Stay&amp;Tobe</strain>
    </source>
</reference>
<comment type="caution">
    <text evidence="4">The sequence shown here is derived from an EMBL/GenBank/DDBJ whole genome shotgun (WGS) entry which is preliminary data.</text>
</comment>
<dbReference type="PANTHER" id="PTHR11559">
    <property type="entry name" value="CARBOXYLESTERASE"/>
    <property type="match status" value="1"/>
</dbReference>
<gene>
    <name evidence="4" type="ORF">L9F63_019301</name>
</gene>
<name>A0AAD7ZVF9_DIPPU</name>
<dbReference type="InterPro" id="IPR002018">
    <property type="entry name" value="CarbesteraseB"/>
</dbReference>
<keyword evidence="1" id="KW-0325">Glycoprotein</keyword>
<dbReference type="Gene3D" id="3.40.50.1820">
    <property type="entry name" value="alpha/beta hydrolase"/>
    <property type="match status" value="1"/>
</dbReference>
<evidence type="ECO:0000256" key="1">
    <source>
        <dbReference type="ARBA" id="ARBA00023180"/>
    </source>
</evidence>
<evidence type="ECO:0000313" key="4">
    <source>
        <dbReference type="EMBL" id="KAJ9587176.1"/>
    </source>
</evidence>
<feature type="compositionally biased region" description="Basic and acidic residues" evidence="2">
    <location>
        <begin position="1"/>
        <end position="13"/>
    </location>
</feature>
<reference evidence="4" key="2">
    <citation type="submission" date="2023-05" db="EMBL/GenBank/DDBJ databases">
        <authorList>
            <person name="Fouks B."/>
        </authorList>
    </citation>
    <scope>NUCLEOTIDE SEQUENCE</scope>
    <source>
        <strain evidence="4">Stay&amp;Tobe</strain>
        <tissue evidence="4">Testes</tissue>
    </source>
</reference>
<dbReference type="InterPro" id="IPR029058">
    <property type="entry name" value="AB_hydrolase_fold"/>
</dbReference>
<feature type="domain" description="Carboxylesterase type B" evidence="3">
    <location>
        <begin position="15"/>
        <end position="244"/>
    </location>
</feature>
<sequence length="256" mass="29189">QSIRESVHFRPTSEENSSGDQQFITDEPINLLAAGIFNDVPFISGTVTDEGMVMLMEIQGDSSKLETFNNNMAYMIPENLNVDIDSDEGKELGEKIRSFYFNGGNLTQDTMQGLINLYTDTMFEYGTVKHVQMQAKLAKSPVYQYYFTFKGSSSTAVGHGEELKYLFYDPRQNYSTGSPEQITSDRIVKLWTNFAKTGNPTPDDDAVLENVTWSPATDEEHNYLEIGSDLSLKQDLQPSRMEFWEEEYETYDSWPQ</sequence>
<evidence type="ECO:0000259" key="3">
    <source>
        <dbReference type="Pfam" id="PF00135"/>
    </source>
</evidence>
<proteinExistence type="predicted"/>
<feature type="non-terminal residue" evidence="4">
    <location>
        <position position="1"/>
    </location>
</feature>
<dbReference type="Pfam" id="PF00135">
    <property type="entry name" value="COesterase"/>
    <property type="match status" value="1"/>
</dbReference>
<accession>A0AAD7ZVF9</accession>
<protein>
    <recommendedName>
        <fullName evidence="3">Carboxylesterase type B domain-containing protein</fullName>
    </recommendedName>
</protein>
<feature type="region of interest" description="Disordered" evidence="2">
    <location>
        <begin position="1"/>
        <end position="21"/>
    </location>
</feature>
<keyword evidence="5" id="KW-1185">Reference proteome</keyword>
<dbReference type="AlphaFoldDB" id="A0AAD7ZVF9"/>
<dbReference type="SUPFAM" id="SSF53474">
    <property type="entry name" value="alpha/beta-Hydrolases"/>
    <property type="match status" value="1"/>
</dbReference>
<dbReference type="Proteomes" id="UP001233999">
    <property type="component" value="Unassembled WGS sequence"/>
</dbReference>
<dbReference type="EMBL" id="JASPKZ010006472">
    <property type="protein sequence ID" value="KAJ9587176.1"/>
    <property type="molecule type" value="Genomic_DNA"/>
</dbReference>